<feature type="signal peptide" evidence="1">
    <location>
        <begin position="1"/>
        <end position="24"/>
    </location>
</feature>
<organism evidence="2 3">
    <name type="scientific">Alistipes finegoldii</name>
    <dbReference type="NCBI Taxonomy" id="214856"/>
    <lineage>
        <taxon>Bacteria</taxon>
        <taxon>Pseudomonadati</taxon>
        <taxon>Bacteroidota</taxon>
        <taxon>Bacteroidia</taxon>
        <taxon>Bacteroidales</taxon>
        <taxon>Rikenellaceae</taxon>
        <taxon>Alistipes</taxon>
    </lineage>
</organism>
<comment type="caution">
    <text evidence="2">The sequence shown here is derived from an EMBL/GenBank/DDBJ whole genome shotgun (WGS) entry which is preliminary data.</text>
</comment>
<keyword evidence="1" id="KW-0732">Signal</keyword>
<proteinExistence type="predicted"/>
<evidence type="ECO:0000313" key="2">
    <source>
        <dbReference type="EMBL" id="GKI17592.1"/>
    </source>
</evidence>
<dbReference type="SUPFAM" id="SSF56935">
    <property type="entry name" value="Porins"/>
    <property type="match status" value="1"/>
</dbReference>
<evidence type="ECO:0000256" key="1">
    <source>
        <dbReference type="SAM" id="SignalP"/>
    </source>
</evidence>
<dbReference type="Proteomes" id="UP001055105">
    <property type="component" value="Unassembled WGS sequence"/>
</dbReference>
<evidence type="ECO:0000313" key="3">
    <source>
        <dbReference type="Proteomes" id="UP001055105"/>
    </source>
</evidence>
<dbReference type="GeneID" id="79838539"/>
<dbReference type="Gene3D" id="2.40.160.60">
    <property type="entry name" value="Outer membrane protein transport protein (OMPP1/FadL/TodX)"/>
    <property type="match status" value="1"/>
</dbReference>
<dbReference type="RefSeq" id="WP_227042441.1">
    <property type="nucleotide sequence ID" value="NZ_AP025581.1"/>
</dbReference>
<name>A0AA37NQC1_9BACT</name>
<reference evidence="2" key="1">
    <citation type="submission" date="2022-01" db="EMBL/GenBank/DDBJ databases">
        <title>Novel bile acid biosynthetic pathways are enriched in the microbiome of centenarians.</title>
        <authorList>
            <person name="Sato Y."/>
            <person name="Atarashi K."/>
            <person name="Plichta R.D."/>
            <person name="Arai Y."/>
            <person name="Sasajima S."/>
            <person name="Kearney M.S."/>
            <person name="Suda W."/>
            <person name="Takeshita K."/>
            <person name="Sasaki T."/>
            <person name="Okamoto S."/>
            <person name="Skelly N.A."/>
            <person name="Okamura Y."/>
            <person name="Vlamakis H."/>
            <person name="Li Y."/>
            <person name="Tanoue T."/>
            <person name="Takei H."/>
            <person name="Nittono H."/>
            <person name="Narushima S."/>
            <person name="Irie J."/>
            <person name="Itoh H."/>
            <person name="Moriya K."/>
            <person name="Sugiura Y."/>
            <person name="Suematsu M."/>
            <person name="Moritoki N."/>
            <person name="Shibata S."/>
            <person name="Littman R.D."/>
            <person name="Fischbach A.M."/>
            <person name="Uwamino Y."/>
            <person name="Inoue T."/>
            <person name="Honda A."/>
            <person name="Hattori M."/>
            <person name="Murai T."/>
            <person name="Xavier J.R."/>
            <person name="Hirose N."/>
            <person name="Honda K."/>
        </authorList>
    </citation>
    <scope>NUCLEOTIDE SEQUENCE</scope>
    <source>
        <strain evidence="2">CE91-St16</strain>
    </source>
</reference>
<protein>
    <submittedName>
        <fullName evidence="2">Membrane protein</fullName>
    </submittedName>
</protein>
<gene>
    <name evidence="2" type="ORF">CE91St16_05000</name>
</gene>
<accession>A0AA37NQC1</accession>
<dbReference type="AlphaFoldDB" id="A0AA37NQC1"/>
<feature type="chain" id="PRO_5041279974" evidence="1">
    <location>
        <begin position="25"/>
        <end position="457"/>
    </location>
</feature>
<sequence>MQVKNTLIKLVVIAAVMIPCAAAAQTSSINAFSPYTMYGIGEQNTPGTLPMRSMGGVGVAMRSSGVVNLLNPAAFSAAPQKSFLFNFGLEGQNYYNSQKVDGMSKSTAYNTFNFHDIAFQLPLAKKLGLGFSLTPYSSVGYRTKYTHDYDPSDPVWGNVGRAQYIYQGEGDVTEVKLGVGWELFKNFSLGIAAQYYWGDIDRSFVMTPTPITGDGSYSSTVGTDNYSISSIKGQIGVQWNAILNQKRALTLGAAYDFGGDLNPTVTKNIYVGDLYNSTVKGDTTHLALVLPRQLSAGVFYQTSKWTMGVDYVYQDWGGRNRQIESTGVSGPDRSAFAVAYTDTHTIKAGVEYTPNRYDVRNFLKRWSYRAGFRYGTHNQTYNGDKLGQYAVTLGVGVPVKFLAISSIDVGVEYGRRGYNLAERLGLVRQQYFKFSIGFTLFAGSENGEYWFLRPKYD</sequence>
<dbReference type="EMBL" id="BQOL01000001">
    <property type="protein sequence ID" value="GKI17592.1"/>
    <property type="molecule type" value="Genomic_DNA"/>
</dbReference>